<keyword evidence="2" id="KW-1185">Reference proteome</keyword>
<name>A0A9W6WZH9_9STRA</name>
<protein>
    <submittedName>
        <fullName evidence="1">Unnamed protein product</fullName>
    </submittedName>
</protein>
<accession>A0A9W6WZH9</accession>
<gene>
    <name evidence="1" type="ORF">Plil01_000984200</name>
</gene>
<dbReference type="EMBL" id="BSXW01000504">
    <property type="protein sequence ID" value="GMF24119.1"/>
    <property type="molecule type" value="Genomic_DNA"/>
</dbReference>
<comment type="caution">
    <text evidence="1">The sequence shown here is derived from an EMBL/GenBank/DDBJ whole genome shotgun (WGS) entry which is preliminary data.</text>
</comment>
<reference evidence="1" key="1">
    <citation type="submission" date="2023-04" db="EMBL/GenBank/DDBJ databases">
        <title>Phytophthora lilii NBRC 32176.</title>
        <authorList>
            <person name="Ichikawa N."/>
            <person name="Sato H."/>
            <person name="Tonouchi N."/>
        </authorList>
    </citation>
    <scope>NUCLEOTIDE SEQUENCE</scope>
    <source>
        <strain evidence="1">NBRC 32176</strain>
    </source>
</reference>
<dbReference type="Proteomes" id="UP001165083">
    <property type="component" value="Unassembled WGS sequence"/>
</dbReference>
<organism evidence="1 2">
    <name type="scientific">Phytophthora lilii</name>
    <dbReference type="NCBI Taxonomy" id="2077276"/>
    <lineage>
        <taxon>Eukaryota</taxon>
        <taxon>Sar</taxon>
        <taxon>Stramenopiles</taxon>
        <taxon>Oomycota</taxon>
        <taxon>Peronosporomycetes</taxon>
        <taxon>Peronosporales</taxon>
        <taxon>Peronosporaceae</taxon>
        <taxon>Phytophthora</taxon>
    </lineage>
</organism>
<dbReference type="AlphaFoldDB" id="A0A9W6WZH9"/>
<evidence type="ECO:0000313" key="1">
    <source>
        <dbReference type="EMBL" id="GMF24119.1"/>
    </source>
</evidence>
<evidence type="ECO:0000313" key="2">
    <source>
        <dbReference type="Proteomes" id="UP001165083"/>
    </source>
</evidence>
<proteinExistence type="predicted"/>
<sequence>MTDHLRRSRLAVGCNEPGGLQQHDQMLVEPSIDAQILEAYMQKLHEQYLQTDAVFRVNQERSHSKSEVTWSKAGDTTSMETNECCLTIFNKPAKHGGRRRTCCTARNTEYATLWKTRRTQSLSSS</sequence>